<sequence>MFSQGLVCHLKPLGNGLMWIRETILMLTSWLMGVQNRNVSLRGCPSPLPSHNLGDLPCMEEEEGE</sequence>
<dbReference type="AlphaFoldDB" id="A0A0A9FKB0"/>
<accession>A0A0A9FKB0</accession>
<evidence type="ECO:0000313" key="1">
    <source>
        <dbReference type="EMBL" id="JAE12772.1"/>
    </source>
</evidence>
<reference evidence="1" key="2">
    <citation type="journal article" date="2015" name="Data Brief">
        <title>Shoot transcriptome of the giant reed, Arundo donax.</title>
        <authorList>
            <person name="Barrero R.A."/>
            <person name="Guerrero F.D."/>
            <person name="Moolhuijzen P."/>
            <person name="Goolsby J.A."/>
            <person name="Tidwell J."/>
            <person name="Bellgard S.E."/>
            <person name="Bellgard M.I."/>
        </authorList>
    </citation>
    <scope>NUCLEOTIDE SEQUENCE</scope>
    <source>
        <tissue evidence="1">Shoot tissue taken approximately 20 cm above the soil surface</tissue>
    </source>
</reference>
<protein>
    <submittedName>
        <fullName evidence="1">Uncharacterized protein</fullName>
    </submittedName>
</protein>
<dbReference type="EMBL" id="GBRH01185124">
    <property type="protein sequence ID" value="JAE12772.1"/>
    <property type="molecule type" value="Transcribed_RNA"/>
</dbReference>
<reference evidence="1" key="1">
    <citation type="submission" date="2014-09" db="EMBL/GenBank/DDBJ databases">
        <authorList>
            <person name="Magalhaes I.L.F."/>
            <person name="Oliveira U."/>
            <person name="Santos F.R."/>
            <person name="Vidigal T.H.D.A."/>
            <person name="Brescovit A.D."/>
            <person name="Santos A.J."/>
        </authorList>
    </citation>
    <scope>NUCLEOTIDE SEQUENCE</scope>
    <source>
        <tissue evidence="1">Shoot tissue taken approximately 20 cm above the soil surface</tissue>
    </source>
</reference>
<organism evidence="1">
    <name type="scientific">Arundo donax</name>
    <name type="common">Giant reed</name>
    <name type="synonym">Donax arundinaceus</name>
    <dbReference type="NCBI Taxonomy" id="35708"/>
    <lineage>
        <taxon>Eukaryota</taxon>
        <taxon>Viridiplantae</taxon>
        <taxon>Streptophyta</taxon>
        <taxon>Embryophyta</taxon>
        <taxon>Tracheophyta</taxon>
        <taxon>Spermatophyta</taxon>
        <taxon>Magnoliopsida</taxon>
        <taxon>Liliopsida</taxon>
        <taxon>Poales</taxon>
        <taxon>Poaceae</taxon>
        <taxon>PACMAD clade</taxon>
        <taxon>Arundinoideae</taxon>
        <taxon>Arundineae</taxon>
        <taxon>Arundo</taxon>
    </lineage>
</organism>
<proteinExistence type="predicted"/>
<name>A0A0A9FKB0_ARUDO</name>